<evidence type="ECO:0000259" key="3">
    <source>
        <dbReference type="PROSITE" id="PS50405"/>
    </source>
</evidence>
<dbReference type="Proteomes" id="UP000007798">
    <property type="component" value="Unassembled WGS sequence"/>
</dbReference>
<name>B4NMZ8_DROWI</name>
<dbReference type="Pfam" id="PF00043">
    <property type="entry name" value="GST_C"/>
    <property type="match status" value="1"/>
</dbReference>
<evidence type="ECO:0000313" key="5">
    <source>
        <dbReference type="Proteomes" id="UP000007798"/>
    </source>
</evidence>
<accession>B4NMZ8</accession>
<dbReference type="InterPro" id="IPR036282">
    <property type="entry name" value="Glutathione-S-Trfase_C_sf"/>
</dbReference>
<dbReference type="GO" id="GO:0006749">
    <property type="term" value="P:glutathione metabolic process"/>
    <property type="evidence" value="ECO:0007669"/>
    <property type="project" value="TreeGrafter"/>
</dbReference>
<reference evidence="4 5" key="1">
    <citation type="journal article" date="2007" name="Nature">
        <title>Evolution of genes and genomes on the Drosophila phylogeny.</title>
        <authorList>
            <consortium name="Drosophila 12 Genomes Consortium"/>
            <person name="Clark A.G."/>
            <person name="Eisen M.B."/>
            <person name="Smith D.R."/>
            <person name="Bergman C.M."/>
            <person name="Oliver B."/>
            <person name="Markow T.A."/>
            <person name="Kaufman T.C."/>
            <person name="Kellis M."/>
            <person name="Gelbart W."/>
            <person name="Iyer V.N."/>
            <person name="Pollard D.A."/>
            <person name="Sackton T.B."/>
            <person name="Larracuente A.M."/>
            <person name="Singh N.D."/>
            <person name="Abad J.P."/>
            <person name="Abt D.N."/>
            <person name="Adryan B."/>
            <person name="Aguade M."/>
            <person name="Akashi H."/>
            <person name="Anderson W.W."/>
            <person name="Aquadro C.F."/>
            <person name="Ardell D.H."/>
            <person name="Arguello R."/>
            <person name="Artieri C.G."/>
            <person name="Barbash D.A."/>
            <person name="Barker D."/>
            <person name="Barsanti P."/>
            <person name="Batterham P."/>
            <person name="Batzoglou S."/>
            <person name="Begun D."/>
            <person name="Bhutkar A."/>
            <person name="Blanco E."/>
            <person name="Bosak S.A."/>
            <person name="Bradley R.K."/>
            <person name="Brand A.D."/>
            <person name="Brent M.R."/>
            <person name="Brooks A.N."/>
            <person name="Brown R.H."/>
            <person name="Butlin R.K."/>
            <person name="Caggese C."/>
            <person name="Calvi B.R."/>
            <person name="Bernardo de Carvalho A."/>
            <person name="Caspi A."/>
            <person name="Castrezana S."/>
            <person name="Celniker S.E."/>
            <person name="Chang J.L."/>
            <person name="Chapple C."/>
            <person name="Chatterji S."/>
            <person name="Chinwalla A."/>
            <person name="Civetta A."/>
            <person name="Clifton S.W."/>
            <person name="Comeron J.M."/>
            <person name="Costello J.C."/>
            <person name="Coyne J.A."/>
            <person name="Daub J."/>
            <person name="David R.G."/>
            <person name="Delcher A.L."/>
            <person name="Delehaunty K."/>
            <person name="Do C.B."/>
            <person name="Ebling H."/>
            <person name="Edwards K."/>
            <person name="Eickbush T."/>
            <person name="Evans J.D."/>
            <person name="Filipski A."/>
            <person name="Findeiss S."/>
            <person name="Freyhult E."/>
            <person name="Fulton L."/>
            <person name="Fulton R."/>
            <person name="Garcia A.C."/>
            <person name="Gardiner A."/>
            <person name="Garfield D.A."/>
            <person name="Garvin B.E."/>
            <person name="Gibson G."/>
            <person name="Gilbert D."/>
            <person name="Gnerre S."/>
            <person name="Godfrey J."/>
            <person name="Good R."/>
            <person name="Gotea V."/>
            <person name="Gravely B."/>
            <person name="Greenberg A.J."/>
            <person name="Griffiths-Jones S."/>
            <person name="Gross S."/>
            <person name="Guigo R."/>
            <person name="Gustafson E.A."/>
            <person name="Haerty W."/>
            <person name="Hahn M.W."/>
            <person name="Halligan D.L."/>
            <person name="Halpern A.L."/>
            <person name="Halter G.M."/>
            <person name="Han M.V."/>
            <person name="Heger A."/>
            <person name="Hillier L."/>
            <person name="Hinrichs A.S."/>
            <person name="Holmes I."/>
            <person name="Hoskins R.A."/>
            <person name="Hubisz M.J."/>
            <person name="Hultmark D."/>
            <person name="Huntley M.A."/>
            <person name="Jaffe D.B."/>
            <person name="Jagadeeshan S."/>
            <person name="Jeck W.R."/>
            <person name="Johnson J."/>
            <person name="Jones C.D."/>
            <person name="Jordan W.C."/>
            <person name="Karpen G.H."/>
            <person name="Kataoka E."/>
            <person name="Keightley P.D."/>
            <person name="Kheradpour P."/>
            <person name="Kirkness E.F."/>
            <person name="Koerich L.B."/>
            <person name="Kristiansen K."/>
            <person name="Kudrna D."/>
            <person name="Kulathinal R.J."/>
            <person name="Kumar S."/>
            <person name="Kwok R."/>
            <person name="Lander E."/>
            <person name="Langley C.H."/>
            <person name="Lapoint R."/>
            <person name="Lazzaro B.P."/>
            <person name="Lee S.J."/>
            <person name="Levesque L."/>
            <person name="Li R."/>
            <person name="Lin C.F."/>
            <person name="Lin M.F."/>
            <person name="Lindblad-Toh K."/>
            <person name="Llopart A."/>
            <person name="Long M."/>
            <person name="Low L."/>
            <person name="Lozovsky E."/>
            <person name="Lu J."/>
            <person name="Luo M."/>
            <person name="Machado C.A."/>
            <person name="Makalowski W."/>
            <person name="Marzo M."/>
            <person name="Matsuda M."/>
            <person name="Matzkin L."/>
            <person name="McAllister B."/>
            <person name="McBride C.S."/>
            <person name="McKernan B."/>
            <person name="McKernan K."/>
            <person name="Mendez-Lago M."/>
            <person name="Minx P."/>
            <person name="Mollenhauer M.U."/>
            <person name="Montooth K."/>
            <person name="Mount S.M."/>
            <person name="Mu X."/>
            <person name="Myers E."/>
            <person name="Negre B."/>
            <person name="Newfeld S."/>
            <person name="Nielsen R."/>
            <person name="Noor M.A."/>
            <person name="O'Grady P."/>
            <person name="Pachter L."/>
            <person name="Papaceit M."/>
            <person name="Parisi M.J."/>
            <person name="Parisi M."/>
            <person name="Parts L."/>
            <person name="Pedersen J.S."/>
            <person name="Pesole G."/>
            <person name="Phillippy A.M."/>
            <person name="Ponting C.P."/>
            <person name="Pop M."/>
            <person name="Porcelli D."/>
            <person name="Powell J.R."/>
            <person name="Prohaska S."/>
            <person name="Pruitt K."/>
            <person name="Puig M."/>
            <person name="Quesneville H."/>
            <person name="Ram K.R."/>
            <person name="Rand D."/>
            <person name="Rasmussen M.D."/>
            <person name="Reed L.K."/>
            <person name="Reenan R."/>
            <person name="Reily A."/>
            <person name="Remington K.A."/>
            <person name="Rieger T.T."/>
            <person name="Ritchie M.G."/>
            <person name="Robin C."/>
            <person name="Rogers Y.H."/>
            <person name="Rohde C."/>
            <person name="Rozas J."/>
            <person name="Rubenfield M.J."/>
            <person name="Ruiz A."/>
            <person name="Russo S."/>
            <person name="Salzberg S.L."/>
            <person name="Sanchez-Gracia A."/>
            <person name="Saranga D.J."/>
            <person name="Sato H."/>
            <person name="Schaeffer S.W."/>
            <person name="Schatz M.C."/>
            <person name="Schlenke T."/>
            <person name="Schwartz R."/>
            <person name="Segarra C."/>
            <person name="Singh R.S."/>
            <person name="Sirot L."/>
            <person name="Sirota M."/>
            <person name="Sisneros N.B."/>
            <person name="Smith C.D."/>
            <person name="Smith T.F."/>
            <person name="Spieth J."/>
            <person name="Stage D.E."/>
            <person name="Stark A."/>
            <person name="Stephan W."/>
            <person name="Strausberg R.L."/>
            <person name="Strempel S."/>
            <person name="Sturgill D."/>
            <person name="Sutton G."/>
            <person name="Sutton G.G."/>
            <person name="Tao W."/>
            <person name="Teichmann S."/>
            <person name="Tobari Y.N."/>
            <person name="Tomimura Y."/>
            <person name="Tsolas J.M."/>
            <person name="Valente V.L."/>
            <person name="Venter E."/>
            <person name="Venter J.C."/>
            <person name="Vicario S."/>
            <person name="Vieira F.G."/>
            <person name="Vilella A.J."/>
            <person name="Villasante A."/>
            <person name="Walenz B."/>
            <person name="Wang J."/>
            <person name="Wasserman M."/>
            <person name="Watts T."/>
            <person name="Wilson D."/>
            <person name="Wilson R.K."/>
            <person name="Wing R.A."/>
            <person name="Wolfner M.F."/>
            <person name="Wong A."/>
            <person name="Wong G.K."/>
            <person name="Wu C.I."/>
            <person name="Wu G."/>
            <person name="Yamamoto D."/>
            <person name="Yang H.P."/>
            <person name="Yang S.P."/>
            <person name="Yorke J.A."/>
            <person name="Yoshida K."/>
            <person name="Zdobnov E."/>
            <person name="Zhang P."/>
            <person name="Zhang Y."/>
            <person name="Zimin A.V."/>
            <person name="Baldwin J."/>
            <person name="Abdouelleil A."/>
            <person name="Abdulkadir J."/>
            <person name="Abebe A."/>
            <person name="Abera B."/>
            <person name="Abreu J."/>
            <person name="Acer S.C."/>
            <person name="Aftuck L."/>
            <person name="Alexander A."/>
            <person name="An P."/>
            <person name="Anderson E."/>
            <person name="Anderson S."/>
            <person name="Arachi H."/>
            <person name="Azer M."/>
            <person name="Bachantsang P."/>
            <person name="Barry A."/>
            <person name="Bayul T."/>
            <person name="Berlin A."/>
            <person name="Bessette D."/>
            <person name="Bloom T."/>
            <person name="Blye J."/>
            <person name="Boguslavskiy L."/>
            <person name="Bonnet C."/>
            <person name="Boukhgalter B."/>
            <person name="Bourzgui I."/>
            <person name="Brown A."/>
            <person name="Cahill P."/>
            <person name="Channer S."/>
            <person name="Cheshatsang Y."/>
            <person name="Chuda L."/>
            <person name="Citroen M."/>
            <person name="Collymore A."/>
            <person name="Cooke P."/>
            <person name="Costello M."/>
            <person name="D'Aco K."/>
            <person name="Daza R."/>
            <person name="De Haan G."/>
            <person name="DeGray S."/>
            <person name="DeMaso C."/>
            <person name="Dhargay N."/>
            <person name="Dooley K."/>
            <person name="Dooley E."/>
            <person name="Doricent M."/>
            <person name="Dorje P."/>
            <person name="Dorjee K."/>
            <person name="Dupes A."/>
            <person name="Elong R."/>
            <person name="Falk J."/>
            <person name="Farina A."/>
            <person name="Faro S."/>
            <person name="Ferguson D."/>
            <person name="Fisher S."/>
            <person name="Foley C.D."/>
            <person name="Franke A."/>
            <person name="Friedrich D."/>
            <person name="Gadbois L."/>
            <person name="Gearin G."/>
            <person name="Gearin C.R."/>
            <person name="Giannoukos G."/>
            <person name="Goode T."/>
            <person name="Graham J."/>
            <person name="Grandbois E."/>
            <person name="Grewal S."/>
            <person name="Gyaltsen K."/>
            <person name="Hafez N."/>
            <person name="Hagos B."/>
            <person name="Hall J."/>
            <person name="Henson C."/>
            <person name="Hollinger A."/>
            <person name="Honan T."/>
            <person name="Huard M.D."/>
            <person name="Hughes L."/>
            <person name="Hurhula B."/>
            <person name="Husby M.E."/>
            <person name="Kamat A."/>
            <person name="Kanga B."/>
            <person name="Kashin S."/>
            <person name="Khazanovich D."/>
            <person name="Kisner P."/>
            <person name="Lance K."/>
            <person name="Lara M."/>
            <person name="Lee W."/>
            <person name="Lennon N."/>
            <person name="Letendre F."/>
            <person name="LeVine R."/>
            <person name="Lipovsky A."/>
            <person name="Liu X."/>
            <person name="Liu J."/>
            <person name="Liu S."/>
            <person name="Lokyitsang T."/>
            <person name="Lokyitsang Y."/>
            <person name="Lubonja R."/>
            <person name="Lui A."/>
            <person name="MacDonald P."/>
            <person name="Magnisalis V."/>
            <person name="Maru K."/>
            <person name="Matthews C."/>
            <person name="McCusker W."/>
            <person name="McDonough S."/>
            <person name="Mehta T."/>
            <person name="Meldrim J."/>
            <person name="Meneus L."/>
            <person name="Mihai O."/>
            <person name="Mihalev A."/>
            <person name="Mihova T."/>
            <person name="Mittelman R."/>
            <person name="Mlenga V."/>
            <person name="Montmayeur A."/>
            <person name="Mulrain L."/>
            <person name="Navidi A."/>
            <person name="Naylor J."/>
            <person name="Negash T."/>
            <person name="Nguyen T."/>
            <person name="Nguyen N."/>
            <person name="Nicol R."/>
            <person name="Norbu C."/>
            <person name="Norbu N."/>
            <person name="Novod N."/>
            <person name="O'Neill B."/>
            <person name="Osman S."/>
            <person name="Markiewicz E."/>
            <person name="Oyono O.L."/>
            <person name="Patti C."/>
            <person name="Phunkhang P."/>
            <person name="Pierre F."/>
            <person name="Priest M."/>
            <person name="Raghuraman S."/>
            <person name="Rege F."/>
            <person name="Reyes R."/>
            <person name="Rise C."/>
            <person name="Rogov P."/>
            <person name="Ross K."/>
            <person name="Ryan E."/>
            <person name="Settipalli S."/>
            <person name="Shea T."/>
            <person name="Sherpa N."/>
            <person name="Shi L."/>
            <person name="Shih D."/>
            <person name="Sparrow T."/>
            <person name="Spaulding J."/>
            <person name="Stalker J."/>
            <person name="Stange-Thomann N."/>
            <person name="Stavropoulos S."/>
            <person name="Stone C."/>
            <person name="Strader C."/>
            <person name="Tesfaye S."/>
            <person name="Thomson T."/>
            <person name="Thoulutsang Y."/>
            <person name="Thoulutsang D."/>
            <person name="Topham K."/>
            <person name="Topping I."/>
            <person name="Tsamla T."/>
            <person name="Vassiliev H."/>
            <person name="Vo A."/>
            <person name="Wangchuk T."/>
            <person name="Wangdi T."/>
            <person name="Weiand M."/>
            <person name="Wilkinson J."/>
            <person name="Wilson A."/>
            <person name="Yadav S."/>
            <person name="Young G."/>
            <person name="Yu Q."/>
            <person name="Zembek L."/>
            <person name="Zhong D."/>
            <person name="Zimmer A."/>
            <person name="Zwirko Z."/>
            <person name="Jaffe D.B."/>
            <person name="Alvarez P."/>
            <person name="Brockman W."/>
            <person name="Butler J."/>
            <person name="Chin C."/>
            <person name="Gnerre S."/>
            <person name="Grabherr M."/>
            <person name="Kleber M."/>
            <person name="Mauceli E."/>
            <person name="MacCallum I."/>
        </authorList>
    </citation>
    <scope>NUCLEOTIDE SEQUENCE [LARGE SCALE GENOMIC DNA]</scope>
    <source>
        <strain evidence="5">Tucson 14030-0811.24</strain>
    </source>
</reference>
<dbReference type="CDD" id="cd03045">
    <property type="entry name" value="GST_N_Delta_Epsilon"/>
    <property type="match status" value="1"/>
</dbReference>
<dbReference type="STRING" id="7260.B4NMZ8"/>
<dbReference type="EMBL" id="CH964282">
    <property type="protein sequence ID" value="EDW85737.1"/>
    <property type="molecule type" value="Genomic_DNA"/>
</dbReference>
<dbReference type="InterPro" id="IPR004045">
    <property type="entry name" value="Glutathione_S-Trfase_N"/>
</dbReference>
<proteinExistence type="predicted"/>
<dbReference type="GO" id="GO:0004364">
    <property type="term" value="F:glutathione transferase activity"/>
    <property type="evidence" value="ECO:0007669"/>
    <property type="project" value="TreeGrafter"/>
</dbReference>
<evidence type="ECO:0000313" key="4">
    <source>
        <dbReference type="EMBL" id="EDW85737.1"/>
    </source>
</evidence>
<evidence type="ECO:0008006" key="6">
    <source>
        <dbReference type="Google" id="ProtNLM"/>
    </source>
</evidence>
<dbReference type="SFLD" id="SFLDG01153">
    <property type="entry name" value="Main.4:_Theta-like"/>
    <property type="match status" value="1"/>
</dbReference>
<dbReference type="PROSITE" id="PS50405">
    <property type="entry name" value="GST_CTER"/>
    <property type="match status" value="1"/>
</dbReference>
<dbReference type="OMA" id="VARIMIC"/>
<dbReference type="InParanoid" id="B4NMZ8"/>
<dbReference type="CDD" id="cd03177">
    <property type="entry name" value="GST_C_Delta_Epsilon"/>
    <property type="match status" value="1"/>
</dbReference>
<dbReference type="Gene3D" id="3.40.30.10">
    <property type="entry name" value="Glutaredoxin"/>
    <property type="match status" value="1"/>
</dbReference>
<dbReference type="InterPro" id="IPR040079">
    <property type="entry name" value="Glutathione_S-Trfase"/>
</dbReference>
<evidence type="ECO:0000259" key="2">
    <source>
        <dbReference type="PROSITE" id="PS50404"/>
    </source>
</evidence>
<protein>
    <recommendedName>
        <fullName evidence="6">Glutathione transferase</fullName>
    </recommendedName>
</protein>
<dbReference type="SUPFAM" id="SSF47616">
    <property type="entry name" value="GST C-terminal domain-like"/>
    <property type="match status" value="1"/>
</dbReference>
<organism evidence="4 5">
    <name type="scientific">Drosophila willistoni</name>
    <name type="common">Fruit fly</name>
    <dbReference type="NCBI Taxonomy" id="7260"/>
    <lineage>
        <taxon>Eukaryota</taxon>
        <taxon>Metazoa</taxon>
        <taxon>Ecdysozoa</taxon>
        <taxon>Arthropoda</taxon>
        <taxon>Hexapoda</taxon>
        <taxon>Insecta</taxon>
        <taxon>Pterygota</taxon>
        <taxon>Neoptera</taxon>
        <taxon>Endopterygota</taxon>
        <taxon>Diptera</taxon>
        <taxon>Brachycera</taxon>
        <taxon>Muscomorpha</taxon>
        <taxon>Ephydroidea</taxon>
        <taxon>Drosophilidae</taxon>
        <taxon>Drosophila</taxon>
        <taxon>Sophophora</taxon>
    </lineage>
</organism>
<dbReference type="FunFam" id="1.20.1050.10:FF:000007">
    <property type="entry name" value="Glutathione S-transferase 1-1"/>
    <property type="match status" value="1"/>
</dbReference>
<comment type="subunit">
    <text evidence="1">Homodimer.</text>
</comment>
<dbReference type="SMR" id="B4NMZ8"/>
<dbReference type="FunFam" id="3.40.30.10:FF:000034">
    <property type="entry name" value="glutathione S-transferase 1"/>
    <property type="match status" value="1"/>
</dbReference>
<dbReference type="OrthoDB" id="2309723at2759"/>
<dbReference type="SFLD" id="SFLDG00358">
    <property type="entry name" value="Main_(cytGST)"/>
    <property type="match status" value="1"/>
</dbReference>
<dbReference type="SUPFAM" id="SSF52833">
    <property type="entry name" value="Thioredoxin-like"/>
    <property type="match status" value="1"/>
</dbReference>
<feature type="domain" description="GST N-terminal" evidence="2">
    <location>
        <begin position="2"/>
        <end position="83"/>
    </location>
</feature>
<sequence length="220" mass="25075">MGKLTLYGIDASAPVRSVLFTLNALDIPFDYQIVNLFSKEHLSPEFLKMNPQHTVPTLDDDGFYVYDSHAINSYLVSKYGKDDSLYPKDLQERAAVDQRLYYEASVVYNTIKNIVYPLVFLNETTIPQSKFDAISGVYQTVDTFVEKHSYVAGDQLTIADFHLVTMLTTLTTFVDIDAEKYPKLNNWLSLLKDLPYYEKANAKGLEDFGNMIKSKNYTVS</sequence>
<dbReference type="KEGG" id="dwi:6652295"/>
<dbReference type="PANTHER" id="PTHR43969:SF4">
    <property type="entry name" value="FI01423P-RELATED"/>
    <property type="match status" value="1"/>
</dbReference>
<evidence type="ECO:0000256" key="1">
    <source>
        <dbReference type="ARBA" id="ARBA00011738"/>
    </source>
</evidence>
<dbReference type="AlphaFoldDB" id="B4NMZ8"/>
<dbReference type="PANTHER" id="PTHR43969">
    <property type="entry name" value="GLUTATHIONE S TRANSFERASE D10, ISOFORM A-RELATED"/>
    <property type="match status" value="1"/>
</dbReference>
<dbReference type="PROSITE" id="PS50404">
    <property type="entry name" value="GST_NTER"/>
    <property type="match status" value="1"/>
</dbReference>
<dbReference type="InterPro" id="IPR036249">
    <property type="entry name" value="Thioredoxin-like_sf"/>
</dbReference>
<dbReference type="eggNOG" id="KOG0867">
    <property type="taxonomic scope" value="Eukaryota"/>
</dbReference>
<dbReference type="InterPro" id="IPR010987">
    <property type="entry name" value="Glutathione-S-Trfase_C-like"/>
</dbReference>
<dbReference type="HOGENOM" id="CLU_011226_2_1_1"/>
<dbReference type="Gene3D" id="1.20.1050.10">
    <property type="match status" value="1"/>
</dbReference>
<dbReference type="InterPro" id="IPR004046">
    <property type="entry name" value="GST_C"/>
</dbReference>
<gene>
    <name evidence="4" type="primary">Dwil\GK22988</name>
    <name evidence="4" type="ORF">Dwil_GK22988</name>
</gene>
<dbReference type="Pfam" id="PF13417">
    <property type="entry name" value="GST_N_3"/>
    <property type="match status" value="1"/>
</dbReference>
<keyword evidence="5" id="KW-1185">Reference proteome</keyword>
<dbReference type="PhylomeDB" id="B4NMZ8"/>
<dbReference type="SFLD" id="SFLDS00019">
    <property type="entry name" value="Glutathione_Transferase_(cytos"/>
    <property type="match status" value="1"/>
</dbReference>
<feature type="domain" description="GST C-terminal" evidence="3">
    <location>
        <begin position="89"/>
        <end position="211"/>
    </location>
</feature>